<reference evidence="2 3" key="1">
    <citation type="journal article" date="2019" name="Genome Biol. Evol.">
        <title>Insights into the evolution of the New World diploid cottons (Gossypium, subgenus Houzingenia) based on genome sequencing.</title>
        <authorList>
            <person name="Grover C.E."/>
            <person name="Arick M.A. 2nd"/>
            <person name="Thrash A."/>
            <person name="Conover J.L."/>
            <person name="Sanders W.S."/>
            <person name="Peterson D.G."/>
            <person name="Frelichowski J.E."/>
            <person name="Scheffler J.A."/>
            <person name="Scheffler B.E."/>
            <person name="Wendel J.F."/>
        </authorList>
    </citation>
    <scope>NUCLEOTIDE SEQUENCE [LARGE SCALE GENOMIC DNA]</scope>
    <source>
        <strain evidence="2">8</strain>
        <tissue evidence="2">Leaf</tissue>
    </source>
</reference>
<name>A0A7J9FWW9_9ROSI</name>
<organism evidence="2 3">
    <name type="scientific">Gossypium trilobum</name>
    <dbReference type="NCBI Taxonomy" id="34281"/>
    <lineage>
        <taxon>Eukaryota</taxon>
        <taxon>Viridiplantae</taxon>
        <taxon>Streptophyta</taxon>
        <taxon>Embryophyta</taxon>
        <taxon>Tracheophyta</taxon>
        <taxon>Spermatophyta</taxon>
        <taxon>Magnoliopsida</taxon>
        <taxon>eudicotyledons</taxon>
        <taxon>Gunneridae</taxon>
        <taxon>Pentapetalae</taxon>
        <taxon>rosids</taxon>
        <taxon>malvids</taxon>
        <taxon>Malvales</taxon>
        <taxon>Malvaceae</taxon>
        <taxon>Malvoideae</taxon>
        <taxon>Gossypium</taxon>
    </lineage>
</organism>
<evidence type="ECO:0000313" key="3">
    <source>
        <dbReference type="Proteomes" id="UP000593568"/>
    </source>
</evidence>
<evidence type="ECO:0000313" key="2">
    <source>
        <dbReference type="EMBL" id="MBA0789444.1"/>
    </source>
</evidence>
<sequence>MSVEEEYYINLHVEGKFVRDPHVKHKEIDLYVEHGIDTVVFVDDESMLAVACLQFGGDGNEGGEGGEVVGSGEGSGEVAGNKGGEGIGEGGKGAEGLGGEGDDISVSEGGESDGGGEEGVREVEGKTNGKGKETVLDETESESSREQFEAEVPEEVDGEGLNNNVGREKDGNETKYFDSDDHGSILMSKDDDSIDVCRRRSRFPTYNPNSTSPHFYIGMLFKDDEQFKSAIRKYSMCCRRELKIIRN</sequence>
<accession>A0A7J9FWW9</accession>
<dbReference type="AlphaFoldDB" id="A0A7J9FWW9"/>
<feature type="compositionally biased region" description="Basic and acidic residues" evidence="1">
    <location>
        <begin position="118"/>
        <end position="135"/>
    </location>
</feature>
<feature type="region of interest" description="Disordered" evidence="1">
    <location>
        <begin position="59"/>
        <end position="182"/>
    </location>
</feature>
<comment type="caution">
    <text evidence="2">The sequence shown here is derived from an EMBL/GenBank/DDBJ whole genome shotgun (WGS) entry which is preliminary data.</text>
</comment>
<feature type="compositionally biased region" description="Basic and acidic residues" evidence="1">
    <location>
        <begin position="166"/>
        <end position="182"/>
    </location>
</feature>
<evidence type="ECO:0000256" key="1">
    <source>
        <dbReference type="SAM" id="MobiDB-lite"/>
    </source>
</evidence>
<feature type="compositionally biased region" description="Acidic residues" evidence="1">
    <location>
        <begin position="149"/>
        <end position="158"/>
    </location>
</feature>
<dbReference type="Proteomes" id="UP000593568">
    <property type="component" value="Unassembled WGS sequence"/>
</dbReference>
<feature type="compositionally biased region" description="Gly residues" evidence="1">
    <location>
        <begin position="59"/>
        <end position="99"/>
    </location>
</feature>
<gene>
    <name evidence="2" type="ORF">Gotri_027007</name>
</gene>
<protein>
    <recommendedName>
        <fullName evidence="4">Transposase MuDR plant domain-containing protein</fullName>
    </recommendedName>
</protein>
<dbReference type="EMBL" id="JABEZW010229472">
    <property type="protein sequence ID" value="MBA0789444.1"/>
    <property type="molecule type" value="Genomic_DNA"/>
</dbReference>
<feature type="compositionally biased region" description="Acidic residues" evidence="1">
    <location>
        <begin position="100"/>
        <end position="116"/>
    </location>
</feature>
<proteinExistence type="predicted"/>
<evidence type="ECO:0008006" key="4">
    <source>
        <dbReference type="Google" id="ProtNLM"/>
    </source>
</evidence>
<keyword evidence="3" id="KW-1185">Reference proteome</keyword>